<accession>A0AAW8EGJ2</accession>
<comment type="caution">
    <text evidence="1">The sequence shown here is derived from an EMBL/GenBank/DDBJ whole genome shotgun (WGS) entry which is preliminary data.</text>
</comment>
<evidence type="ECO:0000313" key="2">
    <source>
        <dbReference type="Proteomes" id="UP001224845"/>
    </source>
</evidence>
<organism evidence="1 2">
    <name type="scientific">Variovorax paradoxus</name>
    <dbReference type="NCBI Taxonomy" id="34073"/>
    <lineage>
        <taxon>Bacteria</taxon>
        <taxon>Pseudomonadati</taxon>
        <taxon>Pseudomonadota</taxon>
        <taxon>Betaproteobacteria</taxon>
        <taxon>Burkholderiales</taxon>
        <taxon>Comamonadaceae</taxon>
        <taxon>Variovorax</taxon>
    </lineage>
</organism>
<dbReference type="Proteomes" id="UP001224845">
    <property type="component" value="Unassembled WGS sequence"/>
</dbReference>
<sequence>MSKSDEELERFDINSTANQKILFEEMRRSFLTFGPISKENIINGLSYVLADFSNDSLWRSAIPHDLPLNRVADRRGYLEGILFALNIPPYSTNVDDFVLIDEIGPSGLDYST</sequence>
<reference evidence="1" key="1">
    <citation type="submission" date="2023-07" db="EMBL/GenBank/DDBJ databases">
        <title>Sorghum-associated microbial communities from plants grown in Nebraska, USA.</title>
        <authorList>
            <person name="Schachtman D."/>
        </authorList>
    </citation>
    <scope>NUCLEOTIDE SEQUENCE</scope>
    <source>
        <strain evidence="1">DS3315</strain>
    </source>
</reference>
<evidence type="ECO:0000313" key="1">
    <source>
        <dbReference type="EMBL" id="MDP9971921.1"/>
    </source>
</evidence>
<gene>
    <name evidence="1" type="ORF">J2W39_003163</name>
</gene>
<protein>
    <submittedName>
        <fullName evidence="1">Uncharacterized protein</fullName>
    </submittedName>
</protein>
<dbReference type="RefSeq" id="WP_150106889.1">
    <property type="nucleotide sequence ID" value="NZ_JAUSRV010000007.1"/>
</dbReference>
<name>A0AAW8EGJ2_VARPD</name>
<proteinExistence type="predicted"/>
<dbReference type="EMBL" id="JAUSRV010000007">
    <property type="protein sequence ID" value="MDP9971921.1"/>
    <property type="molecule type" value="Genomic_DNA"/>
</dbReference>
<dbReference type="AlphaFoldDB" id="A0AAW8EGJ2"/>